<keyword evidence="4 6" id="KW-1133">Transmembrane helix</keyword>
<evidence type="ECO:0000256" key="6">
    <source>
        <dbReference type="SAM" id="Phobius"/>
    </source>
</evidence>
<evidence type="ECO:0000313" key="8">
    <source>
        <dbReference type="EMBL" id="GAA3869808.1"/>
    </source>
</evidence>
<accession>A0ABP7KAY8</accession>
<comment type="similarity">
    <text evidence="2">Belongs to the EamA transporter family.</text>
</comment>
<feature type="transmembrane region" description="Helical" evidence="6">
    <location>
        <begin position="217"/>
        <end position="236"/>
    </location>
</feature>
<feature type="domain" description="EamA" evidence="7">
    <location>
        <begin position="156"/>
        <end position="289"/>
    </location>
</feature>
<dbReference type="PANTHER" id="PTHR32322">
    <property type="entry name" value="INNER MEMBRANE TRANSPORTER"/>
    <property type="match status" value="1"/>
</dbReference>
<gene>
    <name evidence="8" type="ORF">GCM10022381_11340</name>
</gene>
<proteinExistence type="inferred from homology"/>
<evidence type="ECO:0000256" key="4">
    <source>
        <dbReference type="ARBA" id="ARBA00022989"/>
    </source>
</evidence>
<keyword evidence="3 6" id="KW-0812">Transmembrane</keyword>
<dbReference type="SUPFAM" id="SSF103481">
    <property type="entry name" value="Multidrug resistance efflux transporter EmrE"/>
    <property type="match status" value="2"/>
</dbReference>
<evidence type="ECO:0000256" key="3">
    <source>
        <dbReference type="ARBA" id="ARBA00022692"/>
    </source>
</evidence>
<keyword evidence="5 6" id="KW-0472">Membrane</keyword>
<dbReference type="EMBL" id="BAABCN010000002">
    <property type="protein sequence ID" value="GAA3869808.1"/>
    <property type="molecule type" value="Genomic_DNA"/>
</dbReference>
<protein>
    <submittedName>
        <fullName evidence="8">EamA family transporter</fullName>
    </submittedName>
</protein>
<dbReference type="PANTHER" id="PTHR32322:SF2">
    <property type="entry name" value="EAMA DOMAIN-CONTAINING PROTEIN"/>
    <property type="match status" value="1"/>
</dbReference>
<feature type="transmembrane region" description="Helical" evidence="6">
    <location>
        <begin position="124"/>
        <end position="145"/>
    </location>
</feature>
<name>A0ABP7KAY8_9MICO</name>
<evidence type="ECO:0000256" key="5">
    <source>
        <dbReference type="ARBA" id="ARBA00023136"/>
    </source>
</evidence>
<evidence type="ECO:0000259" key="7">
    <source>
        <dbReference type="Pfam" id="PF00892"/>
    </source>
</evidence>
<comment type="caution">
    <text evidence="8">The sequence shown here is derived from an EMBL/GenBank/DDBJ whole genome shotgun (WGS) entry which is preliminary data.</text>
</comment>
<evidence type="ECO:0000256" key="1">
    <source>
        <dbReference type="ARBA" id="ARBA00004141"/>
    </source>
</evidence>
<feature type="transmembrane region" description="Helical" evidence="6">
    <location>
        <begin position="248"/>
        <end position="267"/>
    </location>
</feature>
<dbReference type="InterPro" id="IPR050638">
    <property type="entry name" value="AA-Vitamin_Transporters"/>
</dbReference>
<feature type="transmembrane region" description="Helical" evidence="6">
    <location>
        <begin position="186"/>
        <end position="205"/>
    </location>
</feature>
<dbReference type="InterPro" id="IPR037185">
    <property type="entry name" value="EmrE-like"/>
</dbReference>
<dbReference type="InterPro" id="IPR000620">
    <property type="entry name" value="EamA_dom"/>
</dbReference>
<evidence type="ECO:0000313" key="9">
    <source>
        <dbReference type="Proteomes" id="UP001501803"/>
    </source>
</evidence>
<feature type="transmembrane region" description="Helical" evidence="6">
    <location>
        <begin position="151"/>
        <end position="174"/>
    </location>
</feature>
<sequence length="313" mass="31866">MRRQRLLAIGAITFTSILWGTTGTAATFAHDAGPLAIGAAALGVGGILQAFVAVPSLLSSRGQLRANLPVVALGAFAVAIYPLAFYSSMHLAGVALGSVVSLASAPLASGVLERFVQRTPLSRWWLLAAGLGVTGSILLCLSKMVRDPSDAGATLAGIALGLLAGITYATYSWCAQRLMSQGISRAASMGAVFGTGGVLLMPVLLLTGAPLIASSQAFTVAAYMALVPMFLGYLLFGYGLARIPASTATTITLSEPAIAAILAVAIVGERLSVMGWTGLCIISGALAVLAIAPTNTRTLVPRASIQNTRLPVG</sequence>
<keyword evidence="9" id="KW-1185">Reference proteome</keyword>
<feature type="transmembrane region" description="Helical" evidence="6">
    <location>
        <begin position="91"/>
        <end position="112"/>
    </location>
</feature>
<feature type="transmembrane region" description="Helical" evidence="6">
    <location>
        <begin position="273"/>
        <end position="292"/>
    </location>
</feature>
<feature type="transmembrane region" description="Helical" evidence="6">
    <location>
        <begin position="35"/>
        <end position="54"/>
    </location>
</feature>
<dbReference type="Pfam" id="PF00892">
    <property type="entry name" value="EamA"/>
    <property type="match status" value="2"/>
</dbReference>
<reference evidence="9" key="1">
    <citation type="journal article" date="2019" name="Int. J. Syst. Evol. Microbiol.">
        <title>The Global Catalogue of Microorganisms (GCM) 10K type strain sequencing project: providing services to taxonomists for standard genome sequencing and annotation.</title>
        <authorList>
            <consortium name="The Broad Institute Genomics Platform"/>
            <consortium name="The Broad Institute Genome Sequencing Center for Infectious Disease"/>
            <person name="Wu L."/>
            <person name="Ma J."/>
        </authorList>
    </citation>
    <scope>NUCLEOTIDE SEQUENCE [LARGE SCALE GENOMIC DNA]</scope>
    <source>
        <strain evidence="9">JCM 17021</strain>
    </source>
</reference>
<feature type="transmembrane region" description="Helical" evidence="6">
    <location>
        <begin position="66"/>
        <end position="85"/>
    </location>
</feature>
<comment type="subcellular location">
    <subcellularLocation>
        <location evidence="1">Membrane</location>
        <topology evidence="1">Multi-pass membrane protein</topology>
    </subcellularLocation>
</comment>
<organism evidence="8 9">
    <name type="scientific">Leifsonia kafniensis</name>
    <dbReference type="NCBI Taxonomy" id="475957"/>
    <lineage>
        <taxon>Bacteria</taxon>
        <taxon>Bacillati</taxon>
        <taxon>Actinomycetota</taxon>
        <taxon>Actinomycetes</taxon>
        <taxon>Micrococcales</taxon>
        <taxon>Microbacteriaceae</taxon>
        <taxon>Leifsonia</taxon>
    </lineage>
</organism>
<dbReference type="Proteomes" id="UP001501803">
    <property type="component" value="Unassembled WGS sequence"/>
</dbReference>
<evidence type="ECO:0000256" key="2">
    <source>
        <dbReference type="ARBA" id="ARBA00007362"/>
    </source>
</evidence>
<feature type="domain" description="EamA" evidence="7">
    <location>
        <begin position="9"/>
        <end position="139"/>
    </location>
</feature>